<reference evidence="2 3" key="1">
    <citation type="journal article" date="2019" name="Front. Microbiol.">
        <title>Genomic Features for Desiccation Tolerance and Sugar Biosynthesis in the Extremophile Gloeocapsopsis sp. UTEX B3054.</title>
        <authorList>
            <person name="Urrejola C."/>
            <person name="Alcorta J."/>
            <person name="Salas L."/>
            <person name="Vasquez M."/>
            <person name="Polz M.F."/>
            <person name="Vicuna R."/>
            <person name="Diez B."/>
        </authorList>
    </citation>
    <scope>NUCLEOTIDE SEQUENCE [LARGE SCALE GENOMIC DNA]</scope>
    <source>
        <strain evidence="2 3">1H9</strain>
    </source>
</reference>
<sequence length="474" mass="50193">MSLSNSQVLRRYTPPTCTLEIVAPHSPLSRWAGRTVATQLQFHLHLDDPRLPEQRIHLTGDREQLEALQQAVTTYVQELLNQSPAQFNAQLAQTTATESTTGADSVVIAPANSIDSSPFSLQQIFLKSSRGLSHALCLGSLATPVTGPVVQLSVLQLFDLATALDEYEADIVALPSLNRRSRVSATPPAWATIAAGLTLAVGVFAVLQQLNRPAQQQITSNQITEDPQQVAAQPSPLPPLSSLDTLPPPPPEGSPVPVPATPLPAIPVPNAVPPTPAVTAPQPGSQQASPPTGASDAPAIAVPSPLAQLNTPNPRSQATIQAQPTAAPQSASPAPAAPQQQAANNTTTAAVRSPSAPPAPSEPTSLDNISQVGEARQFFQRRWEPTAAVRQPLEYSLVLDVDGTIQRIEPLNQAARDQIDRTGMPLIGEPFVSPISDGKVARIRVVLTPDGKVQTFLEDREAPQVSRDPRENAP</sequence>
<proteinExistence type="predicted"/>
<feature type="compositionally biased region" description="Pro residues" evidence="1">
    <location>
        <begin position="246"/>
        <end position="276"/>
    </location>
</feature>
<feature type="compositionally biased region" description="Low complexity" evidence="1">
    <location>
        <begin position="277"/>
        <end position="293"/>
    </location>
</feature>
<keyword evidence="3" id="KW-1185">Reference proteome</keyword>
<gene>
    <name evidence="2" type="ORF">BWI75_06685</name>
</gene>
<feature type="compositionally biased region" description="Low complexity" evidence="1">
    <location>
        <begin position="317"/>
        <end position="354"/>
    </location>
</feature>
<feature type="compositionally biased region" description="Low complexity" evidence="1">
    <location>
        <begin position="227"/>
        <end position="245"/>
    </location>
</feature>
<comment type="caution">
    <text evidence="2">The sequence shown here is derived from an EMBL/GenBank/DDBJ whole genome shotgun (WGS) entry which is preliminary data.</text>
</comment>
<feature type="region of interest" description="Disordered" evidence="1">
    <location>
        <begin position="218"/>
        <end position="367"/>
    </location>
</feature>
<name>A0A6N8FVS2_9CHRO</name>
<dbReference type="AlphaFoldDB" id="A0A6N8FVS2"/>
<dbReference type="InterPro" id="IPR025569">
    <property type="entry name" value="DUF4335"/>
</dbReference>
<evidence type="ECO:0000256" key="1">
    <source>
        <dbReference type="SAM" id="MobiDB-lite"/>
    </source>
</evidence>
<dbReference type="EMBL" id="NAPY01000008">
    <property type="protein sequence ID" value="MUL36046.1"/>
    <property type="molecule type" value="Genomic_DNA"/>
</dbReference>
<dbReference type="Proteomes" id="UP000441797">
    <property type="component" value="Unassembled WGS sequence"/>
</dbReference>
<dbReference type="Pfam" id="PF14233">
    <property type="entry name" value="DUF4335"/>
    <property type="match status" value="1"/>
</dbReference>
<accession>A0A6N8FVS2</accession>
<evidence type="ECO:0000313" key="2">
    <source>
        <dbReference type="EMBL" id="MUL36046.1"/>
    </source>
</evidence>
<feature type="compositionally biased region" description="Polar residues" evidence="1">
    <location>
        <begin position="307"/>
        <end position="316"/>
    </location>
</feature>
<dbReference type="RefSeq" id="WP_105220999.1">
    <property type="nucleotide sequence ID" value="NZ_CAWNSU010000074.1"/>
</dbReference>
<evidence type="ECO:0008006" key="4">
    <source>
        <dbReference type="Google" id="ProtNLM"/>
    </source>
</evidence>
<organism evidence="2 3">
    <name type="scientific">Gloeocapsopsis dulcis AAB1 = 1H9</name>
    <dbReference type="NCBI Taxonomy" id="1433147"/>
    <lineage>
        <taxon>Bacteria</taxon>
        <taxon>Bacillati</taxon>
        <taxon>Cyanobacteriota</taxon>
        <taxon>Cyanophyceae</taxon>
        <taxon>Oscillatoriophycideae</taxon>
        <taxon>Chroococcales</taxon>
        <taxon>Chroococcaceae</taxon>
        <taxon>Gloeocapsopsis</taxon>
        <taxon>Gloeocapsopsis dulcis</taxon>
    </lineage>
</organism>
<protein>
    <recommendedName>
        <fullName evidence="4">DUF4335 domain-containing protein</fullName>
    </recommendedName>
</protein>
<dbReference type="OrthoDB" id="425813at2"/>
<evidence type="ECO:0000313" key="3">
    <source>
        <dbReference type="Proteomes" id="UP000441797"/>
    </source>
</evidence>